<evidence type="ECO:0000256" key="1">
    <source>
        <dbReference type="SAM" id="MobiDB-lite"/>
    </source>
</evidence>
<protein>
    <submittedName>
        <fullName evidence="2">(apollo) hypothetical protein</fullName>
    </submittedName>
</protein>
<feature type="compositionally biased region" description="Basic and acidic residues" evidence="1">
    <location>
        <begin position="28"/>
        <end position="59"/>
    </location>
</feature>
<name>A0A8S3XF74_PARAO</name>
<feature type="region of interest" description="Disordered" evidence="1">
    <location>
        <begin position="1"/>
        <end position="59"/>
    </location>
</feature>
<keyword evidence="3" id="KW-1185">Reference proteome</keyword>
<accession>A0A8S3XF74</accession>
<dbReference type="OrthoDB" id="7514933at2759"/>
<reference evidence="2" key="1">
    <citation type="submission" date="2021-04" db="EMBL/GenBank/DDBJ databases">
        <authorList>
            <person name="Tunstrom K."/>
        </authorList>
    </citation>
    <scope>NUCLEOTIDE SEQUENCE</scope>
</reference>
<gene>
    <name evidence="2" type="ORF">PAPOLLO_LOCUS17656</name>
</gene>
<dbReference type="Proteomes" id="UP000691718">
    <property type="component" value="Unassembled WGS sequence"/>
</dbReference>
<evidence type="ECO:0000313" key="2">
    <source>
        <dbReference type="EMBL" id="CAG5021982.1"/>
    </source>
</evidence>
<evidence type="ECO:0000313" key="3">
    <source>
        <dbReference type="Proteomes" id="UP000691718"/>
    </source>
</evidence>
<proteinExistence type="predicted"/>
<organism evidence="2 3">
    <name type="scientific">Parnassius apollo</name>
    <name type="common">Apollo butterfly</name>
    <name type="synonym">Papilio apollo</name>
    <dbReference type="NCBI Taxonomy" id="110799"/>
    <lineage>
        <taxon>Eukaryota</taxon>
        <taxon>Metazoa</taxon>
        <taxon>Ecdysozoa</taxon>
        <taxon>Arthropoda</taxon>
        <taxon>Hexapoda</taxon>
        <taxon>Insecta</taxon>
        <taxon>Pterygota</taxon>
        <taxon>Neoptera</taxon>
        <taxon>Endopterygota</taxon>
        <taxon>Lepidoptera</taxon>
        <taxon>Glossata</taxon>
        <taxon>Ditrysia</taxon>
        <taxon>Papilionoidea</taxon>
        <taxon>Papilionidae</taxon>
        <taxon>Parnassiinae</taxon>
        <taxon>Parnassini</taxon>
        <taxon>Parnassius</taxon>
        <taxon>Parnassius</taxon>
    </lineage>
</organism>
<dbReference type="AlphaFoldDB" id="A0A8S3XF74"/>
<dbReference type="EMBL" id="CAJQZP010001146">
    <property type="protein sequence ID" value="CAG5021982.1"/>
    <property type="molecule type" value="Genomic_DNA"/>
</dbReference>
<comment type="caution">
    <text evidence="2">The sequence shown here is derived from an EMBL/GenBank/DDBJ whole genome shotgun (WGS) entry which is preliminary data.</text>
</comment>
<sequence length="156" mass="18513">MPKFGSKASVTKTNKRQSRMPLAITSKRFKEYMNEKEREKKDQDKAKQKRKIERERTKKNIKLEQSRNKLQKKKKICNINDVQTKRSTKTEQIAGEINRNYFNPGEITVGDYVLVYVTFGTNKRPRFYVGLVTKINNKDNKIKVDYLRKKSSKFDK</sequence>